<proteinExistence type="inferred from homology"/>
<dbReference type="InterPro" id="IPR002347">
    <property type="entry name" value="SDR_fam"/>
</dbReference>
<keyword evidence="2" id="KW-0521">NADP</keyword>
<evidence type="ECO:0000313" key="4">
    <source>
        <dbReference type="Proteomes" id="UP000009172"/>
    </source>
</evidence>
<comment type="similarity">
    <text evidence="1">Belongs to the short-chain dehydrogenases/reductases (SDR) family.</text>
</comment>
<dbReference type="PRINTS" id="PR00081">
    <property type="entry name" value="GDHRDH"/>
</dbReference>
<dbReference type="PANTHER" id="PTHR42760:SF124">
    <property type="entry name" value="SHORT-CHAIN DEHYDROGENASE_REDUCTASE"/>
    <property type="match status" value="1"/>
</dbReference>
<dbReference type="InterPro" id="IPR036291">
    <property type="entry name" value="NAD(P)-bd_dom_sf"/>
</dbReference>
<evidence type="ECO:0000256" key="2">
    <source>
        <dbReference type="ARBA" id="ARBA00022857"/>
    </source>
</evidence>
<dbReference type="Gene3D" id="3.40.50.720">
    <property type="entry name" value="NAD(P)-binding Rossmann-like Domain"/>
    <property type="match status" value="1"/>
</dbReference>
<name>F2S4L8_TRIT1</name>
<dbReference type="HOGENOM" id="CLU_010194_2_19_1"/>
<accession>F2S4L8</accession>
<gene>
    <name evidence="3" type="ORF">TESG_05939</name>
</gene>
<organism evidence="3 4">
    <name type="scientific">Trichophyton tonsurans (strain CBS 112818)</name>
    <name type="common">Scalp ringworm fungus</name>
    <dbReference type="NCBI Taxonomy" id="647933"/>
    <lineage>
        <taxon>Eukaryota</taxon>
        <taxon>Fungi</taxon>
        <taxon>Dikarya</taxon>
        <taxon>Ascomycota</taxon>
        <taxon>Pezizomycotina</taxon>
        <taxon>Eurotiomycetes</taxon>
        <taxon>Eurotiomycetidae</taxon>
        <taxon>Onygenales</taxon>
        <taxon>Arthrodermataceae</taxon>
        <taxon>Trichophyton</taxon>
    </lineage>
</organism>
<dbReference type="GO" id="GO:0016616">
    <property type="term" value="F:oxidoreductase activity, acting on the CH-OH group of donors, NAD or NADP as acceptor"/>
    <property type="evidence" value="ECO:0007669"/>
    <property type="project" value="TreeGrafter"/>
</dbReference>
<sequence length="152" mass="16429">MTIGTRLQDKIAIVTGSSDGIGHAIALRYATEGAYVVSKTKDAEELKPSHEVLGEKYPVAVGLSFSRRSIFIKTNVSIGADVKALVSACVKEYGRRDIYVMMNNTGLGPNYDHNPALRLHVTPEDSWDKIMGVNGKGVWFCTNSIAGRTGSP</sequence>
<dbReference type="EMBL" id="GG698512">
    <property type="protein sequence ID" value="EGD98568.1"/>
    <property type="molecule type" value="Genomic_DNA"/>
</dbReference>
<reference evidence="4" key="1">
    <citation type="journal article" date="2012" name="MBio">
        <title>Comparative genome analysis of Trichophyton rubrum and related dermatophytes reveals candidate genes involved in infection.</title>
        <authorList>
            <person name="Martinez D.A."/>
            <person name="Oliver B.G."/>
            <person name="Graeser Y."/>
            <person name="Goldberg J.M."/>
            <person name="Li W."/>
            <person name="Martinez-Rossi N.M."/>
            <person name="Monod M."/>
            <person name="Shelest E."/>
            <person name="Barton R.C."/>
            <person name="Birch E."/>
            <person name="Brakhage A.A."/>
            <person name="Chen Z."/>
            <person name="Gurr S.J."/>
            <person name="Heiman D."/>
            <person name="Heitman J."/>
            <person name="Kosti I."/>
            <person name="Rossi A."/>
            <person name="Saif S."/>
            <person name="Samalova M."/>
            <person name="Saunders C.W."/>
            <person name="Shea T."/>
            <person name="Summerbell R.C."/>
            <person name="Xu J."/>
            <person name="Young S."/>
            <person name="Zeng Q."/>
            <person name="Birren B.W."/>
            <person name="Cuomo C.A."/>
            <person name="White T.C."/>
        </authorList>
    </citation>
    <scope>NUCLEOTIDE SEQUENCE [LARGE SCALE GENOMIC DNA]</scope>
    <source>
        <strain evidence="4">CBS 112818</strain>
    </source>
</reference>
<evidence type="ECO:0000256" key="1">
    <source>
        <dbReference type="ARBA" id="ARBA00006484"/>
    </source>
</evidence>
<keyword evidence="4" id="KW-1185">Reference proteome</keyword>
<dbReference type="SUPFAM" id="SSF51735">
    <property type="entry name" value="NAD(P)-binding Rossmann-fold domains"/>
    <property type="match status" value="1"/>
</dbReference>
<dbReference type="OrthoDB" id="4171401at2759"/>
<protein>
    <submittedName>
        <fullName evidence="3">Uncharacterized protein</fullName>
    </submittedName>
</protein>
<dbReference type="Pfam" id="PF00106">
    <property type="entry name" value="adh_short"/>
    <property type="match status" value="1"/>
</dbReference>
<dbReference type="PANTHER" id="PTHR42760">
    <property type="entry name" value="SHORT-CHAIN DEHYDROGENASES/REDUCTASES FAMILY MEMBER"/>
    <property type="match status" value="1"/>
</dbReference>
<dbReference type="AlphaFoldDB" id="F2S4L8"/>
<evidence type="ECO:0000313" key="3">
    <source>
        <dbReference type="EMBL" id="EGD98568.1"/>
    </source>
</evidence>
<dbReference type="Proteomes" id="UP000009172">
    <property type="component" value="Unassembled WGS sequence"/>
</dbReference>